<proteinExistence type="predicted"/>
<sequence length="104" mass="11417">MKGRDAQGLFCTNIQREVFAEEIIYFFESFCGKVLRLRVFENRHYPTCAAFVEFSTPPADGIYSSASSPSYQVPVRALASFVPSRPVALAAVVCASTGIYAHVS</sequence>
<reference evidence="1" key="1">
    <citation type="journal article" date="2016" name="Nat. Genet.">
        <title>A high-quality carrot genome assembly provides new insights into carotenoid accumulation and asterid genome evolution.</title>
        <authorList>
            <person name="Iorizzo M."/>
            <person name="Ellison S."/>
            <person name="Senalik D."/>
            <person name="Zeng P."/>
            <person name="Satapoomin P."/>
            <person name="Huang J."/>
            <person name="Bowman M."/>
            <person name="Iovene M."/>
            <person name="Sanseverino W."/>
            <person name="Cavagnaro P."/>
            <person name="Yildiz M."/>
            <person name="Macko-Podgorni A."/>
            <person name="Moranska E."/>
            <person name="Grzebelus E."/>
            <person name="Grzebelus D."/>
            <person name="Ashrafi H."/>
            <person name="Zheng Z."/>
            <person name="Cheng S."/>
            <person name="Spooner D."/>
            <person name="Van Deynze A."/>
            <person name="Simon P."/>
        </authorList>
    </citation>
    <scope>NUCLEOTIDE SEQUENCE</scope>
    <source>
        <tissue evidence="1">Leaf</tissue>
    </source>
</reference>
<evidence type="ECO:0000313" key="2">
    <source>
        <dbReference type="Proteomes" id="UP000077755"/>
    </source>
</evidence>
<dbReference type="Gene3D" id="3.30.70.330">
    <property type="match status" value="1"/>
</dbReference>
<dbReference type="Proteomes" id="UP000077755">
    <property type="component" value="Chromosome 2"/>
</dbReference>
<accession>A0AAF1ALI6</accession>
<dbReference type="InterPro" id="IPR012677">
    <property type="entry name" value="Nucleotide-bd_a/b_plait_sf"/>
</dbReference>
<dbReference type="InterPro" id="IPR035979">
    <property type="entry name" value="RBD_domain_sf"/>
</dbReference>
<dbReference type="EMBL" id="CP093344">
    <property type="protein sequence ID" value="WOG87614.1"/>
    <property type="molecule type" value="Genomic_DNA"/>
</dbReference>
<dbReference type="SUPFAM" id="SSF54928">
    <property type="entry name" value="RNA-binding domain, RBD"/>
    <property type="match status" value="1"/>
</dbReference>
<organism evidence="1 2">
    <name type="scientific">Daucus carota subsp. sativus</name>
    <name type="common">Carrot</name>
    <dbReference type="NCBI Taxonomy" id="79200"/>
    <lineage>
        <taxon>Eukaryota</taxon>
        <taxon>Viridiplantae</taxon>
        <taxon>Streptophyta</taxon>
        <taxon>Embryophyta</taxon>
        <taxon>Tracheophyta</taxon>
        <taxon>Spermatophyta</taxon>
        <taxon>Magnoliopsida</taxon>
        <taxon>eudicotyledons</taxon>
        <taxon>Gunneridae</taxon>
        <taxon>Pentapetalae</taxon>
        <taxon>asterids</taxon>
        <taxon>campanulids</taxon>
        <taxon>Apiales</taxon>
        <taxon>Apiaceae</taxon>
        <taxon>Apioideae</taxon>
        <taxon>Scandiceae</taxon>
        <taxon>Daucinae</taxon>
        <taxon>Daucus</taxon>
        <taxon>Daucus sect. Daucus</taxon>
    </lineage>
</organism>
<evidence type="ECO:0008006" key="3">
    <source>
        <dbReference type="Google" id="ProtNLM"/>
    </source>
</evidence>
<dbReference type="AlphaFoldDB" id="A0AAF1ALI6"/>
<dbReference type="GO" id="GO:0003676">
    <property type="term" value="F:nucleic acid binding"/>
    <property type="evidence" value="ECO:0007669"/>
    <property type="project" value="InterPro"/>
</dbReference>
<protein>
    <recommendedName>
        <fullName evidence="3">RRM domain-containing protein</fullName>
    </recommendedName>
</protein>
<reference evidence="1" key="2">
    <citation type="submission" date="2022-03" db="EMBL/GenBank/DDBJ databases">
        <title>Draft title - Genomic analysis of global carrot germplasm unveils the trajectory of domestication and the origin of high carotenoid orange carrot.</title>
        <authorList>
            <person name="Iorizzo M."/>
            <person name="Ellison S."/>
            <person name="Senalik D."/>
            <person name="Macko-Podgorni A."/>
            <person name="Grzebelus D."/>
            <person name="Bostan H."/>
            <person name="Rolling W."/>
            <person name="Curaba J."/>
            <person name="Simon P."/>
        </authorList>
    </citation>
    <scope>NUCLEOTIDE SEQUENCE</scope>
    <source>
        <tissue evidence="1">Leaf</tissue>
    </source>
</reference>
<keyword evidence="2" id="KW-1185">Reference proteome</keyword>
<gene>
    <name evidence="1" type="ORF">DCAR_0206844</name>
</gene>
<name>A0AAF1ALI6_DAUCS</name>
<evidence type="ECO:0000313" key="1">
    <source>
        <dbReference type="EMBL" id="WOG87614.1"/>
    </source>
</evidence>